<accession>B8CCB9</accession>
<dbReference type="RefSeq" id="XP_002293919.1">
    <property type="nucleotide sequence ID" value="XM_002293883.1"/>
</dbReference>
<feature type="coiled-coil region" evidence="1">
    <location>
        <begin position="266"/>
        <end position="293"/>
    </location>
</feature>
<keyword evidence="1" id="KW-0175">Coiled coil</keyword>
<reference evidence="4 5" key="2">
    <citation type="journal article" date="2008" name="Nature">
        <title>The Phaeodactylum genome reveals the evolutionary history of diatom genomes.</title>
        <authorList>
            <person name="Bowler C."/>
            <person name="Allen A.E."/>
            <person name="Badger J.H."/>
            <person name="Grimwood J."/>
            <person name="Jabbari K."/>
            <person name="Kuo A."/>
            <person name="Maheswari U."/>
            <person name="Martens C."/>
            <person name="Maumus F."/>
            <person name="Otillar R.P."/>
            <person name="Rayko E."/>
            <person name="Salamov A."/>
            <person name="Vandepoele K."/>
            <person name="Beszteri B."/>
            <person name="Gruber A."/>
            <person name="Heijde M."/>
            <person name="Katinka M."/>
            <person name="Mock T."/>
            <person name="Valentin K."/>
            <person name="Verret F."/>
            <person name="Berges J.A."/>
            <person name="Brownlee C."/>
            <person name="Cadoret J.P."/>
            <person name="Chiovitti A."/>
            <person name="Choi C.J."/>
            <person name="Coesel S."/>
            <person name="De Martino A."/>
            <person name="Detter J.C."/>
            <person name="Durkin C."/>
            <person name="Falciatore A."/>
            <person name="Fournet J."/>
            <person name="Haruta M."/>
            <person name="Huysman M.J."/>
            <person name="Jenkins B.D."/>
            <person name="Jiroutova K."/>
            <person name="Jorgensen R.E."/>
            <person name="Joubert Y."/>
            <person name="Kaplan A."/>
            <person name="Kroger N."/>
            <person name="Kroth P.G."/>
            <person name="La Roche J."/>
            <person name="Lindquist E."/>
            <person name="Lommer M."/>
            <person name="Martin-Jezequel V."/>
            <person name="Lopez P.J."/>
            <person name="Lucas S."/>
            <person name="Mangogna M."/>
            <person name="McGinnis K."/>
            <person name="Medlin L.K."/>
            <person name="Montsant A."/>
            <person name="Oudot-Le Secq M.P."/>
            <person name="Napoli C."/>
            <person name="Obornik M."/>
            <person name="Parker M.S."/>
            <person name="Petit J.L."/>
            <person name="Porcel B.M."/>
            <person name="Poulsen N."/>
            <person name="Robison M."/>
            <person name="Rychlewski L."/>
            <person name="Rynearson T.A."/>
            <person name="Schmutz J."/>
            <person name="Shapiro H."/>
            <person name="Siaut M."/>
            <person name="Stanley M."/>
            <person name="Sussman M.R."/>
            <person name="Taylor A.R."/>
            <person name="Vardi A."/>
            <person name="von Dassow P."/>
            <person name="Vyverman W."/>
            <person name="Willis A."/>
            <person name="Wyrwicz L.S."/>
            <person name="Rokhsar D.S."/>
            <person name="Weissenbach J."/>
            <person name="Armbrust E.V."/>
            <person name="Green B.R."/>
            <person name="Van de Peer Y."/>
            <person name="Grigoriev I.V."/>
        </authorList>
    </citation>
    <scope>NUCLEOTIDE SEQUENCE [LARGE SCALE GENOMIC DNA]</scope>
    <source>
        <strain evidence="4 5">CCMP1335</strain>
    </source>
</reference>
<dbReference type="InParanoid" id="B8CCB9"/>
<dbReference type="SUPFAM" id="SSF74924">
    <property type="entry name" value="Cap-Gly domain"/>
    <property type="match status" value="1"/>
</dbReference>
<feature type="region of interest" description="Disordered" evidence="2">
    <location>
        <begin position="574"/>
        <end position="600"/>
    </location>
</feature>
<feature type="region of interest" description="Disordered" evidence="2">
    <location>
        <begin position="622"/>
        <end position="644"/>
    </location>
</feature>
<dbReference type="PANTHER" id="PTHR45615:SF40">
    <property type="entry name" value="MYOSIN HEAVY CHAIN, NON-MUSCLE"/>
    <property type="match status" value="1"/>
</dbReference>
<dbReference type="PaxDb" id="35128-Thaps24828"/>
<dbReference type="eggNOG" id="KOG0971">
    <property type="taxonomic scope" value="Eukaryota"/>
</dbReference>
<feature type="compositionally biased region" description="Acidic residues" evidence="2">
    <location>
        <begin position="209"/>
        <end position="232"/>
    </location>
</feature>
<evidence type="ECO:0000313" key="4">
    <source>
        <dbReference type="EMBL" id="EED88928.1"/>
    </source>
</evidence>
<feature type="region of interest" description="Disordered" evidence="2">
    <location>
        <begin position="1"/>
        <end position="27"/>
    </location>
</feature>
<organism evidence="4 5">
    <name type="scientific">Thalassiosira pseudonana</name>
    <name type="common">Marine diatom</name>
    <name type="synonym">Cyclotella nana</name>
    <dbReference type="NCBI Taxonomy" id="35128"/>
    <lineage>
        <taxon>Eukaryota</taxon>
        <taxon>Sar</taxon>
        <taxon>Stramenopiles</taxon>
        <taxon>Ochrophyta</taxon>
        <taxon>Bacillariophyta</taxon>
        <taxon>Coscinodiscophyceae</taxon>
        <taxon>Thalassiosirophycidae</taxon>
        <taxon>Thalassiosirales</taxon>
        <taxon>Thalassiosiraceae</taxon>
        <taxon>Thalassiosira</taxon>
    </lineage>
</organism>
<dbReference type="GeneID" id="7452661"/>
<keyword evidence="5" id="KW-1185">Reference proteome</keyword>
<dbReference type="EMBL" id="CM000649">
    <property type="protein sequence ID" value="EED88928.1"/>
    <property type="molecule type" value="Genomic_DNA"/>
</dbReference>
<dbReference type="Pfam" id="PF01302">
    <property type="entry name" value="CAP_GLY"/>
    <property type="match status" value="1"/>
</dbReference>
<evidence type="ECO:0000256" key="2">
    <source>
        <dbReference type="SAM" id="MobiDB-lite"/>
    </source>
</evidence>
<dbReference type="OMA" id="REASCRE"/>
<feature type="region of interest" description="Disordered" evidence="2">
    <location>
        <begin position="103"/>
        <end position="261"/>
    </location>
</feature>
<reference evidence="4 5" key="1">
    <citation type="journal article" date="2004" name="Science">
        <title>The genome of the diatom Thalassiosira pseudonana: ecology, evolution, and metabolism.</title>
        <authorList>
            <person name="Armbrust E.V."/>
            <person name="Berges J.A."/>
            <person name="Bowler C."/>
            <person name="Green B.R."/>
            <person name="Martinez D."/>
            <person name="Putnam N.H."/>
            <person name="Zhou S."/>
            <person name="Allen A.E."/>
            <person name="Apt K.E."/>
            <person name="Bechner M."/>
            <person name="Brzezinski M.A."/>
            <person name="Chaal B.K."/>
            <person name="Chiovitti A."/>
            <person name="Davis A.K."/>
            <person name="Demarest M.S."/>
            <person name="Detter J.C."/>
            <person name="Glavina T."/>
            <person name="Goodstein D."/>
            <person name="Hadi M.Z."/>
            <person name="Hellsten U."/>
            <person name="Hildebrand M."/>
            <person name="Jenkins B.D."/>
            <person name="Jurka J."/>
            <person name="Kapitonov V.V."/>
            <person name="Kroger N."/>
            <person name="Lau W.W."/>
            <person name="Lane T.W."/>
            <person name="Larimer F.W."/>
            <person name="Lippmeier J.C."/>
            <person name="Lucas S."/>
            <person name="Medina M."/>
            <person name="Montsant A."/>
            <person name="Obornik M."/>
            <person name="Parker M.S."/>
            <person name="Palenik B."/>
            <person name="Pazour G.J."/>
            <person name="Richardson P.M."/>
            <person name="Rynearson T.A."/>
            <person name="Saito M.A."/>
            <person name="Schwartz D.C."/>
            <person name="Thamatrakoln K."/>
            <person name="Valentin K."/>
            <person name="Vardi A."/>
            <person name="Wilkerson F.P."/>
            <person name="Rokhsar D.S."/>
        </authorList>
    </citation>
    <scope>NUCLEOTIDE SEQUENCE [LARGE SCALE GENOMIC DNA]</scope>
    <source>
        <strain evidence="4 5">CCMP1335</strain>
    </source>
</reference>
<feature type="domain" description="CAP-Gly" evidence="3">
    <location>
        <begin position="43"/>
        <end position="80"/>
    </location>
</feature>
<evidence type="ECO:0000259" key="3">
    <source>
        <dbReference type="PROSITE" id="PS50245"/>
    </source>
</evidence>
<dbReference type="Proteomes" id="UP000001449">
    <property type="component" value="Chromosome 14"/>
</dbReference>
<dbReference type="InterPro" id="IPR036859">
    <property type="entry name" value="CAP-Gly_dom_sf"/>
</dbReference>
<dbReference type="Gene3D" id="2.30.30.190">
    <property type="entry name" value="CAP Gly-rich-like domain"/>
    <property type="match status" value="1"/>
</dbReference>
<dbReference type="SMART" id="SM01052">
    <property type="entry name" value="CAP_GLY"/>
    <property type="match status" value="1"/>
</dbReference>
<gene>
    <name evidence="4" type="ORF">THAPSDRAFT_24828</name>
</gene>
<feature type="compositionally biased region" description="Acidic residues" evidence="2">
    <location>
        <begin position="347"/>
        <end position="371"/>
    </location>
</feature>
<sequence>MSSSSDDLALNDPVHVTTTDDPSPLEGIISHLGPVAFAPGSDWIGIRLTGPSVGKGKNDGSVKGTAYFECGGEKNGMFVKRSNVEKRTLTKLESLRLRRELEGAGSVSGAAKSGIVSPVRTTRSTRSTSTASADSSAGGSTKSTTPKGLTDEADSKLSRIEMLRAKREALAKEREAKEKTPAKDVVSKEKTPVKTEPKEDTPAKKSEEEEKLADDSDGGGEAEDTPEGDADTDTTNNTNDDQQDEDTTTQPKVNLQTATPGYRAELARLQSVITSLRTDLKNKEAENASLQSSLDFMSKGAEQSTHDAVRMYAMGALALTEAKTPKGGGRRSMGVEQSPALRSLNEEMNEESGSESGSESDDGEDDDEENANEGVVNQAAAAVSQALVQRNNELMSQLSNLTSENNNLQHQLSESEERISNLSLRLEQSMDNYQSEKQARADDLTKYTADKSVLSSQISSLEREYKILQDRVSDKSSFQDHSHVTLAKLRAELTSLQRKNEELNNDKVELETTLEELVLDKEQIREEKELLEEQLDECKIDLESTQLELEDAKGQLAEGGGGDSGVAVVEEGEGGAAEGDAGADSGGETPEDSQDLTRSLTLQNTRLRAALIRLREQSEQERNDLQRQLKALQSDSSSKEEMQAELEALRSSHAKTLTEVKELKEIIDQTTSLEETIETLSDKMWSLEQENAELERTIRELEESAEIAAELEEVQGEELKMVMRDLEGRDALVRNLEEAIRMQRRREEDFQRYVGEFRSSVSTLKQEKAALLALAEGDQGKKSQLLATSQKALAQAAQLAANAAQARQRESEAAFDRIAARSATYLSQRLETLLPSGVVSAELAAIKGELSLAKVADKSAESLSTLELVFNKVIEKGSTGLSEFNTLSEGLHNLSDASSQQIAAMVHQTDFATMTIEAASDALRLMAAGNWPELLSPELSTDLGGVVAHSIAHLDLTLSEQLKLLKQDGVLSPLRSSLADLDQSVRNTRLELFSATDETGKTVIPEKWKPPGWEALKSLSLGRFACLGATAVISSAISPIEDSENEPPPPTLVNLAGVLESAKHSCNAMLDVCKKLSGLEISDTETLESLNELAGQYQSASSELFDYVKTTFTQQSVSIEDVDKCSPLLDEVLSITRKLSALLRKANIGEHKTSSFHQLSPEYGDAWGGITNIIAQVTSVDGDPEDVNYLMRARTVEQMLSDAVQNEPKLEVATSKIGSLEKNLASRSKEIAMQNSRIAELESLISKNANPMSPLKGRAPGSSATSADTHKLMEDLRVLQEALDVAHQEADAQAKEIKMLKDKSRTPRGIRQGASGRVTPKKSSIEETLSQFGQASASKAGGAASSTDLLLESISLETAVFRPALCSATQSASYWKAQAMGSALSKLTPLNVPAKPQASSTSTDVQALFGRDEESIANKFRCMEEVALASNEVRLAKASFSIVDLTDTDVSSRNQLNKERQKENVAESRLYDATMKYISYQSKINGSVAPVVPSSQVPLGRITLPCRDDTGFVSTLTVSKGELREFHSFLVQ</sequence>
<dbReference type="PANTHER" id="PTHR45615">
    <property type="entry name" value="MYOSIN HEAVY CHAIN, NON-MUSCLE"/>
    <property type="match status" value="1"/>
</dbReference>
<feature type="region of interest" description="Disordered" evidence="2">
    <location>
        <begin position="1302"/>
        <end position="1325"/>
    </location>
</feature>
<dbReference type="KEGG" id="tps:THAPSDRAFT_24828"/>
<feature type="compositionally biased region" description="Low complexity" evidence="2">
    <location>
        <begin position="578"/>
        <end position="588"/>
    </location>
</feature>
<dbReference type="PROSITE" id="PS50245">
    <property type="entry name" value="CAP_GLY_2"/>
    <property type="match status" value="1"/>
</dbReference>
<feature type="compositionally biased region" description="Low complexity" evidence="2">
    <location>
        <begin position="103"/>
        <end position="145"/>
    </location>
</feature>
<name>B8CCB9_THAPS</name>
<feature type="region of interest" description="Disordered" evidence="2">
    <location>
        <begin position="322"/>
        <end position="373"/>
    </location>
</feature>
<evidence type="ECO:0000313" key="5">
    <source>
        <dbReference type="Proteomes" id="UP000001449"/>
    </source>
</evidence>
<dbReference type="STRING" id="35128.B8CCB9"/>
<protein>
    <recommendedName>
        <fullName evidence="3">CAP-Gly domain-containing protein</fullName>
    </recommendedName>
</protein>
<feature type="coiled-coil region" evidence="1">
    <location>
        <begin position="384"/>
        <end position="555"/>
    </location>
</feature>
<dbReference type="PROSITE" id="PS00845">
    <property type="entry name" value="CAP_GLY_1"/>
    <property type="match status" value="1"/>
</dbReference>
<feature type="compositionally biased region" description="Basic and acidic residues" evidence="2">
    <location>
        <begin position="149"/>
        <end position="208"/>
    </location>
</feature>
<dbReference type="eggNOG" id="KOG4568">
    <property type="taxonomic scope" value="Eukaryota"/>
</dbReference>
<proteinExistence type="predicted"/>
<dbReference type="HOGENOM" id="CLU_259401_0_0_1"/>
<dbReference type="InterPro" id="IPR000938">
    <property type="entry name" value="CAP-Gly_domain"/>
</dbReference>
<evidence type="ECO:0000256" key="1">
    <source>
        <dbReference type="SAM" id="Coils"/>
    </source>
</evidence>